<proteinExistence type="predicted"/>
<organism evidence="2 3">
    <name type="scientific">Megasphaera lornae</name>
    <dbReference type="NCBI Taxonomy" id="1000568"/>
    <lineage>
        <taxon>Bacteria</taxon>
        <taxon>Bacillati</taxon>
        <taxon>Bacillota</taxon>
        <taxon>Negativicutes</taxon>
        <taxon>Veillonellales</taxon>
        <taxon>Veillonellaceae</taxon>
        <taxon>Megasphaera</taxon>
    </lineage>
</organism>
<dbReference type="RefSeq" id="WP_009369810.1">
    <property type="nucleotide sequence ID" value="NZ_ADGP01000020.1"/>
</dbReference>
<dbReference type="EMBL" id="ADGP01000020">
    <property type="protein sequence ID" value="EFD93879.1"/>
    <property type="molecule type" value="Genomic_DNA"/>
</dbReference>
<dbReference type="STRING" id="699218.HMPREF0889_0276"/>
<protein>
    <submittedName>
        <fullName evidence="2">Uncharacterized protein</fullName>
    </submittedName>
</protein>
<name>D3LVF2_9FIRM</name>
<comment type="caution">
    <text evidence="2">The sequence shown here is derived from an EMBL/GenBank/DDBJ whole genome shotgun (WGS) entry which is preliminary data.</text>
</comment>
<gene>
    <name evidence="2" type="ORF">HMPREF0889_0276</name>
</gene>
<dbReference type="OrthoDB" id="5365411at2"/>
<feature type="compositionally biased region" description="Acidic residues" evidence="1">
    <location>
        <begin position="161"/>
        <end position="171"/>
    </location>
</feature>
<dbReference type="Proteomes" id="UP000003242">
    <property type="component" value="Unassembled WGS sequence"/>
</dbReference>
<accession>D3LVF2</accession>
<evidence type="ECO:0000256" key="1">
    <source>
        <dbReference type="SAM" id="MobiDB-lite"/>
    </source>
</evidence>
<sequence>MISETRFSIEYEISDTGKYIFPYPYEDTDSIKGYGVTKEGYIAPIKENYYFDGSTNTFIYPTNGQKVEYVKILLRRQTPVVSSLSVPNGYPFYGIEKEFTKHTMWIQEISKQMVDTHNDARHVDIVDNDVTNMKAEIIRKMDKATLDCTTERKLAKRWAECDESPNGEQDTESPTNKTQSSKSWALQSKRAAEDCKEKETEIKTIVADGKREAANMISTVQQEKNESLQAINAFNSRLSEAKSDIENNMRKAEGEYTSYLDTLNQTGETAVQKVISAGNTATGEISRLKDTKQEETQRFYDQCKYNLNGVTLQHLDELQNKKRI</sequence>
<feature type="region of interest" description="Disordered" evidence="1">
    <location>
        <begin position="159"/>
        <end position="195"/>
    </location>
</feature>
<evidence type="ECO:0000313" key="3">
    <source>
        <dbReference type="Proteomes" id="UP000003242"/>
    </source>
</evidence>
<feature type="compositionally biased region" description="Polar residues" evidence="1">
    <location>
        <begin position="172"/>
        <end position="186"/>
    </location>
</feature>
<reference evidence="3" key="1">
    <citation type="submission" date="2009-12" db="EMBL/GenBank/DDBJ databases">
        <title>Sequence of Clostridiales genomosp. BVAB3 str. UPII9-5.</title>
        <authorList>
            <person name="Madupu R."/>
            <person name="Durkin A.S."/>
            <person name="Torralba M."/>
            <person name="Methe B."/>
            <person name="Sutton G.G."/>
            <person name="Strausberg R.L."/>
            <person name="Nelson K.E."/>
        </authorList>
    </citation>
    <scope>NUCLEOTIDE SEQUENCE [LARGE SCALE GENOMIC DNA]</scope>
    <source>
        <strain evidence="3">28L</strain>
    </source>
</reference>
<dbReference type="AlphaFoldDB" id="D3LVF2"/>
<evidence type="ECO:0000313" key="2">
    <source>
        <dbReference type="EMBL" id="EFD93879.1"/>
    </source>
</evidence>